<accession>A0ABP3K5C8</accession>
<name>A0ABP3K5C8_9SPHN</name>
<dbReference type="Proteomes" id="UP001500713">
    <property type="component" value="Unassembled WGS sequence"/>
</dbReference>
<keyword evidence="2" id="KW-1185">Reference proteome</keyword>
<protein>
    <recommendedName>
        <fullName evidence="3">Globin</fullName>
    </recommendedName>
</protein>
<proteinExistence type="predicted"/>
<evidence type="ECO:0000313" key="2">
    <source>
        <dbReference type="Proteomes" id="UP001500713"/>
    </source>
</evidence>
<reference evidence="2" key="1">
    <citation type="journal article" date="2019" name="Int. J. Syst. Evol. Microbiol.">
        <title>The Global Catalogue of Microorganisms (GCM) 10K type strain sequencing project: providing services to taxonomists for standard genome sequencing and annotation.</title>
        <authorList>
            <consortium name="The Broad Institute Genomics Platform"/>
            <consortium name="The Broad Institute Genome Sequencing Center for Infectious Disease"/>
            <person name="Wu L."/>
            <person name="Ma J."/>
        </authorList>
    </citation>
    <scope>NUCLEOTIDE SEQUENCE [LARGE SCALE GENOMIC DNA]</scope>
    <source>
        <strain evidence="2">JCM 14162</strain>
    </source>
</reference>
<comment type="caution">
    <text evidence="1">The sequence shown here is derived from an EMBL/GenBank/DDBJ whole genome shotgun (WGS) entry which is preliminary data.</text>
</comment>
<dbReference type="EMBL" id="BAAAEM010000002">
    <property type="protein sequence ID" value="GAA0471924.1"/>
    <property type="molecule type" value="Genomic_DNA"/>
</dbReference>
<dbReference type="InterPro" id="IPR009050">
    <property type="entry name" value="Globin-like_sf"/>
</dbReference>
<evidence type="ECO:0008006" key="3">
    <source>
        <dbReference type="Google" id="ProtNLM"/>
    </source>
</evidence>
<gene>
    <name evidence="1" type="ORF">GCM10009096_11220</name>
</gene>
<sequence>MEQLETSLERAADKLGDITDPVMQRYYAVHPDARASFKEHGLGNTAKLEAEMVESVLYCLMNWLERPQEIRIMFGSTVPHHEETLHLSSNWFSGLVDAAVHVITETIPTARQDEHDLWKEIHQGVNSLIADARY</sequence>
<dbReference type="SUPFAM" id="SSF46458">
    <property type="entry name" value="Globin-like"/>
    <property type="match status" value="1"/>
</dbReference>
<organism evidence="1 2">
    <name type="scientific">Parasphingorhabdus litoris</name>
    <dbReference type="NCBI Taxonomy" id="394733"/>
    <lineage>
        <taxon>Bacteria</taxon>
        <taxon>Pseudomonadati</taxon>
        <taxon>Pseudomonadota</taxon>
        <taxon>Alphaproteobacteria</taxon>
        <taxon>Sphingomonadales</taxon>
        <taxon>Sphingomonadaceae</taxon>
        <taxon>Parasphingorhabdus</taxon>
    </lineage>
</organism>
<evidence type="ECO:0000313" key="1">
    <source>
        <dbReference type="EMBL" id="GAA0471924.1"/>
    </source>
</evidence>